<evidence type="ECO:0000256" key="2">
    <source>
        <dbReference type="ARBA" id="ARBA00023445"/>
    </source>
</evidence>
<dbReference type="EMBL" id="CAWUHC010000057">
    <property type="protein sequence ID" value="CAK7226146.1"/>
    <property type="molecule type" value="Genomic_DNA"/>
</dbReference>
<comment type="caution">
    <text evidence="4">The sequence shown here is derived from an EMBL/GenBank/DDBJ whole genome shotgun (WGS) entry which is preliminary data.</text>
</comment>
<gene>
    <name evidence="4" type="ORF">SBRCBS47491_006131</name>
</gene>
<dbReference type="Pfam" id="PF01370">
    <property type="entry name" value="Epimerase"/>
    <property type="match status" value="1"/>
</dbReference>
<comment type="similarity">
    <text evidence="2">Belongs to the NAD(P)-dependent epimerase/dehydratase family. Dihydroflavonol-4-reductase subfamily.</text>
</comment>
<dbReference type="PANTHER" id="PTHR10366:SF812">
    <property type="entry name" value="VPS9 DOMAIN-CONTAINING PROTEIN"/>
    <property type="match status" value="1"/>
</dbReference>
<accession>A0ABP0C4H8</accession>
<evidence type="ECO:0000256" key="1">
    <source>
        <dbReference type="ARBA" id="ARBA00023002"/>
    </source>
</evidence>
<reference evidence="4 5" key="1">
    <citation type="submission" date="2024-01" db="EMBL/GenBank/DDBJ databases">
        <authorList>
            <person name="Allen C."/>
            <person name="Tagirdzhanova G."/>
        </authorList>
    </citation>
    <scope>NUCLEOTIDE SEQUENCE [LARGE SCALE GENOMIC DNA]</scope>
</reference>
<evidence type="ECO:0000259" key="3">
    <source>
        <dbReference type="Pfam" id="PF01370"/>
    </source>
</evidence>
<sequence>MPSIMASPLLLITGASGFIGAETVALALAKGYRARLAIRRPEQADELRARFSDTGRANQLEFAVVPEIDNKAALKPALDGVDYVLHIASPMPATNGDLHKDYIGPAVRGTLAVLEVAATVPSIKRVVTTASYFSLAPLDVTDRPGFAVEEGANASVVVDLDAPMPPAPFTDVYKYQISKVFAHREALAWVASNKPAFDVITIHPYYVLGFDRALKHDAEGNVQPRPVPGFYLFSLQSEQPALPSTFVDVRDVAAIELGALTVGNLKPRGEITDVIAKGPAVTWAEIRAHVKAKHPDFPLKQTSDGGFALPLTSNTDRVTKDMGIVLRDPLETLSTMLEQHGPLRM</sequence>
<dbReference type="InterPro" id="IPR001509">
    <property type="entry name" value="Epimerase_deHydtase"/>
</dbReference>
<feature type="domain" description="NAD-dependent epimerase/dehydratase" evidence="3">
    <location>
        <begin position="11"/>
        <end position="209"/>
    </location>
</feature>
<keyword evidence="5" id="KW-1185">Reference proteome</keyword>
<evidence type="ECO:0000313" key="4">
    <source>
        <dbReference type="EMBL" id="CAK7226146.1"/>
    </source>
</evidence>
<keyword evidence="1" id="KW-0560">Oxidoreductase</keyword>
<dbReference type="Proteomes" id="UP001642406">
    <property type="component" value="Unassembled WGS sequence"/>
</dbReference>
<dbReference type="SUPFAM" id="SSF51735">
    <property type="entry name" value="NAD(P)-binding Rossmann-fold domains"/>
    <property type="match status" value="1"/>
</dbReference>
<organism evidence="4 5">
    <name type="scientific">Sporothrix bragantina</name>
    <dbReference type="NCBI Taxonomy" id="671064"/>
    <lineage>
        <taxon>Eukaryota</taxon>
        <taxon>Fungi</taxon>
        <taxon>Dikarya</taxon>
        <taxon>Ascomycota</taxon>
        <taxon>Pezizomycotina</taxon>
        <taxon>Sordariomycetes</taxon>
        <taxon>Sordariomycetidae</taxon>
        <taxon>Ophiostomatales</taxon>
        <taxon>Ophiostomataceae</taxon>
        <taxon>Sporothrix</taxon>
    </lineage>
</organism>
<name>A0ABP0C4H8_9PEZI</name>
<proteinExistence type="inferred from homology"/>
<protein>
    <recommendedName>
        <fullName evidence="3">NAD-dependent epimerase/dehydratase domain-containing protein</fullName>
    </recommendedName>
</protein>
<evidence type="ECO:0000313" key="5">
    <source>
        <dbReference type="Proteomes" id="UP001642406"/>
    </source>
</evidence>
<dbReference type="InterPro" id="IPR036291">
    <property type="entry name" value="NAD(P)-bd_dom_sf"/>
</dbReference>
<dbReference type="PANTHER" id="PTHR10366">
    <property type="entry name" value="NAD DEPENDENT EPIMERASE/DEHYDRATASE"/>
    <property type="match status" value="1"/>
</dbReference>
<dbReference type="InterPro" id="IPR050425">
    <property type="entry name" value="NAD(P)_dehydrat-like"/>
</dbReference>
<dbReference type="Gene3D" id="3.40.50.720">
    <property type="entry name" value="NAD(P)-binding Rossmann-like Domain"/>
    <property type="match status" value="1"/>
</dbReference>